<sequence>MFLRAALGAGAATAVGSVLGAPAAGDPVTSGSGGMPDWEGLRRGLRGRLLLPWEPDYFPAKLLHDTRFDAMLPAAVVRAADEDDVSAAVSFAAAHHLTVAPRGGGHSYVGASAADRTLVLDLRDLNAVRLDSGNAHLGGGALIAQAQDALGAHGRTIPLGTCPTVGVTGLALGGGIGVDSRARGLTCDRLLGARVVLPDGTKAEVSATDHPDLFWALRGGGRCAVVTELTVATHPAESKDLTRLSFPGEAAARTLLGWANWLATASRAQWANVEVRADGHGGVACVVLLVGPAGTGSGAAAGLARAIGAQPTTAETRTLEHAATALELAGGTRTPSRTSLAAGSDVLTDLTPDAADALVAAVTDRSRTGGSGGALVDPLDGAVRDIPANATAFPWRTHTALVQWIVYNPTDHAAATEWIARAHHRVGPHSAGGYLNYPEVSHPAHRYLAGNHARLRDIANTIDPDHRIGVHPAL</sequence>
<dbReference type="Gene3D" id="3.30.43.10">
    <property type="entry name" value="Uridine Diphospho-n-acetylenolpyruvylglucosamine Reductase, domain 2"/>
    <property type="match status" value="1"/>
</dbReference>
<dbReference type="PANTHER" id="PTHR42973">
    <property type="entry name" value="BINDING OXIDOREDUCTASE, PUTATIVE (AFU_ORTHOLOGUE AFUA_1G17690)-RELATED"/>
    <property type="match status" value="1"/>
</dbReference>
<dbReference type="PANTHER" id="PTHR42973:SF39">
    <property type="entry name" value="FAD-BINDING PCMH-TYPE DOMAIN-CONTAINING PROTEIN"/>
    <property type="match status" value="1"/>
</dbReference>
<evidence type="ECO:0000256" key="5">
    <source>
        <dbReference type="ARBA" id="ARBA00023002"/>
    </source>
</evidence>
<keyword evidence="4" id="KW-0274">FAD</keyword>
<dbReference type="Proteomes" id="UP000252586">
    <property type="component" value="Unassembled WGS sequence"/>
</dbReference>
<evidence type="ECO:0000313" key="8">
    <source>
        <dbReference type="EMBL" id="RBO88796.1"/>
    </source>
</evidence>
<evidence type="ECO:0000256" key="6">
    <source>
        <dbReference type="SAM" id="SignalP"/>
    </source>
</evidence>
<dbReference type="Pfam" id="PF01565">
    <property type="entry name" value="FAD_binding_4"/>
    <property type="match status" value="1"/>
</dbReference>
<comment type="caution">
    <text evidence="8">The sequence shown here is derived from an EMBL/GenBank/DDBJ whole genome shotgun (WGS) entry which is preliminary data.</text>
</comment>
<comment type="cofactor">
    <cofactor evidence="1">
        <name>FAD</name>
        <dbReference type="ChEBI" id="CHEBI:57692"/>
    </cofactor>
</comment>
<evidence type="ECO:0000313" key="9">
    <source>
        <dbReference type="Proteomes" id="UP000252586"/>
    </source>
</evidence>
<dbReference type="SUPFAM" id="SSF56176">
    <property type="entry name" value="FAD-binding/transporter-associated domain-like"/>
    <property type="match status" value="1"/>
</dbReference>
<dbReference type="EMBL" id="QNRE01000008">
    <property type="protein sequence ID" value="RBO88796.1"/>
    <property type="molecule type" value="Genomic_DNA"/>
</dbReference>
<dbReference type="InterPro" id="IPR016169">
    <property type="entry name" value="FAD-bd_PCMH_sub2"/>
</dbReference>
<dbReference type="InterPro" id="IPR036318">
    <property type="entry name" value="FAD-bd_PCMH-like_sf"/>
</dbReference>
<dbReference type="InterPro" id="IPR006093">
    <property type="entry name" value="Oxy_OxRdtase_FAD_BS"/>
</dbReference>
<dbReference type="GO" id="GO:0016491">
    <property type="term" value="F:oxidoreductase activity"/>
    <property type="evidence" value="ECO:0007669"/>
    <property type="project" value="UniProtKB-KW"/>
</dbReference>
<evidence type="ECO:0000256" key="2">
    <source>
        <dbReference type="ARBA" id="ARBA00005466"/>
    </source>
</evidence>
<feature type="chain" id="PRO_5039157855" evidence="6">
    <location>
        <begin position="21"/>
        <end position="474"/>
    </location>
</feature>
<organism evidence="8 9">
    <name type="scientific">Nocardia puris</name>
    <dbReference type="NCBI Taxonomy" id="208602"/>
    <lineage>
        <taxon>Bacteria</taxon>
        <taxon>Bacillati</taxon>
        <taxon>Actinomycetota</taxon>
        <taxon>Actinomycetes</taxon>
        <taxon>Mycobacteriales</taxon>
        <taxon>Nocardiaceae</taxon>
        <taxon>Nocardia</taxon>
    </lineage>
</organism>
<dbReference type="Gene3D" id="3.40.462.20">
    <property type="match status" value="1"/>
</dbReference>
<dbReference type="OrthoDB" id="545125at2"/>
<dbReference type="STRING" id="1210090.GCA_001613185_05310"/>
<dbReference type="AlphaFoldDB" id="A0A366DFM5"/>
<comment type="similarity">
    <text evidence="2">Belongs to the oxygen-dependent FAD-linked oxidoreductase family.</text>
</comment>
<dbReference type="RefSeq" id="WP_084538002.1">
    <property type="nucleotide sequence ID" value="NZ_QNRE01000008.1"/>
</dbReference>
<accession>A0A366DFM5</accession>
<dbReference type="InterPro" id="IPR016166">
    <property type="entry name" value="FAD-bd_PCMH"/>
</dbReference>
<keyword evidence="3" id="KW-0285">Flavoprotein</keyword>
<dbReference type="PROSITE" id="PS00862">
    <property type="entry name" value="OX2_COVAL_FAD"/>
    <property type="match status" value="1"/>
</dbReference>
<dbReference type="InterPro" id="IPR006094">
    <property type="entry name" value="Oxid_FAD_bind_N"/>
</dbReference>
<name>A0A366DFM5_9NOCA</name>
<keyword evidence="6" id="KW-0732">Signal</keyword>
<dbReference type="InterPro" id="IPR050416">
    <property type="entry name" value="FAD-linked_Oxidoreductase"/>
</dbReference>
<reference evidence="8 9" key="1">
    <citation type="submission" date="2018-06" db="EMBL/GenBank/DDBJ databases">
        <title>Genomic Encyclopedia of Type Strains, Phase IV (KMG-IV): sequencing the most valuable type-strain genomes for metagenomic binning, comparative biology and taxonomic classification.</title>
        <authorList>
            <person name="Goeker M."/>
        </authorList>
    </citation>
    <scope>NUCLEOTIDE SEQUENCE [LARGE SCALE GENOMIC DNA]</scope>
    <source>
        <strain evidence="8 9">DSM 44599</strain>
    </source>
</reference>
<dbReference type="PROSITE" id="PS51387">
    <property type="entry name" value="FAD_PCMH"/>
    <property type="match status" value="1"/>
</dbReference>
<dbReference type="InterPro" id="IPR016167">
    <property type="entry name" value="FAD-bd_PCMH_sub1"/>
</dbReference>
<evidence type="ECO:0000256" key="3">
    <source>
        <dbReference type="ARBA" id="ARBA00022630"/>
    </source>
</evidence>
<dbReference type="Gene3D" id="3.30.465.10">
    <property type="match status" value="1"/>
</dbReference>
<feature type="signal peptide" evidence="6">
    <location>
        <begin position="1"/>
        <end position="20"/>
    </location>
</feature>
<gene>
    <name evidence="8" type="ORF">DFR74_10820</name>
</gene>
<proteinExistence type="inferred from homology"/>
<evidence type="ECO:0000256" key="4">
    <source>
        <dbReference type="ARBA" id="ARBA00022827"/>
    </source>
</evidence>
<evidence type="ECO:0000256" key="1">
    <source>
        <dbReference type="ARBA" id="ARBA00001974"/>
    </source>
</evidence>
<evidence type="ECO:0000259" key="7">
    <source>
        <dbReference type="PROSITE" id="PS51387"/>
    </source>
</evidence>
<protein>
    <submittedName>
        <fullName evidence="8">FAD/FMN-containing dehydrogenase</fullName>
    </submittedName>
</protein>
<dbReference type="GO" id="GO:0071949">
    <property type="term" value="F:FAD binding"/>
    <property type="evidence" value="ECO:0007669"/>
    <property type="project" value="InterPro"/>
</dbReference>
<keyword evidence="5" id="KW-0560">Oxidoreductase</keyword>
<keyword evidence="9" id="KW-1185">Reference proteome</keyword>
<feature type="domain" description="FAD-binding PCMH-type" evidence="7">
    <location>
        <begin position="69"/>
        <end position="236"/>
    </location>
</feature>